<feature type="compositionally biased region" description="Low complexity" evidence="1">
    <location>
        <begin position="141"/>
        <end position="150"/>
    </location>
</feature>
<dbReference type="GeneTree" id="ENSGT00390000016791"/>
<reference evidence="3" key="1">
    <citation type="submission" date="2025-08" db="UniProtKB">
        <authorList>
            <consortium name="Ensembl"/>
        </authorList>
    </citation>
    <scope>IDENTIFICATION</scope>
</reference>
<feature type="region of interest" description="Disordered" evidence="1">
    <location>
        <begin position="45"/>
        <end position="69"/>
    </location>
</feature>
<dbReference type="Proteomes" id="UP000694546">
    <property type="component" value="Chromosome 9"/>
</dbReference>
<feature type="region of interest" description="Disordered" evidence="1">
    <location>
        <begin position="1644"/>
        <end position="1690"/>
    </location>
</feature>
<dbReference type="InterPro" id="IPR028107">
    <property type="entry name" value="Spatacsin_C_dom"/>
</dbReference>
<dbReference type="GO" id="GO:0045202">
    <property type="term" value="C:synapse"/>
    <property type="evidence" value="ECO:0007669"/>
    <property type="project" value="TreeGrafter"/>
</dbReference>
<feature type="compositionally biased region" description="Low complexity" evidence="1">
    <location>
        <begin position="1794"/>
        <end position="1813"/>
    </location>
</feature>
<dbReference type="GO" id="GO:0048489">
    <property type="term" value="P:synaptic vesicle transport"/>
    <property type="evidence" value="ECO:0007669"/>
    <property type="project" value="TreeGrafter"/>
</dbReference>
<dbReference type="GO" id="GO:0007268">
    <property type="term" value="P:chemical synaptic transmission"/>
    <property type="evidence" value="ECO:0007669"/>
    <property type="project" value="TreeGrafter"/>
</dbReference>
<dbReference type="GO" id="GO:0008088">
    <property type="term" value="P:axo-dendritic transport"/>
    <property type="evidence" value="ECO:0007669"/>
    <property type="project" value="TreeGrafter"/>
</dbReference>
<feature type="region of interest" description="Disordered" evidence="1">
    <location>
        <begin position="129"/>
        <end position="150"/>
    </location>
</feature>
<dbReference type="Ensembl" id="ENSGMOT00000014747.2">
    <property type="protein sequence ID" value="ENSGMOP00000014377.2"/>
    <property type="gene ID" value="ENSGMOG00000013398.2"/>
</dbReference>
<dbReference type="GO" id="GO:0030425">
    <property type="term" value="C:dendrite"/>
    <property type="evidence" value="ECO:0007669"/>
    <property type="project" value="TreeGrafter"/>
</dbReference>
<feature type="compositionally biased region" description="Pro residues" evidence="1">
    <location>
        <begin position="1717"/>
        <end position="1727"/>
    </location>
</feature>
<evidence type="ECO:0000313" key="4">
    <source>
        <dbReference type="Proteomes" id="UP000694546"/>
    </source>
</evidence>
<feature type="domain" description="Spatacsin C-terminal" evidence="2">
    <location>
        <begin position="1934"/>
        <end position="2221"/>
    </location>
</feature>
<sequence length="2281" mass="252591">MAEDSGFSVSRLQSVRLLSFQDSCSVLLLNSSLLLTLHWRQEVQGEEEARDPEESQDLEESQELEKEEEEVQMVSSCSLLVQGEQEEVSSSCLSAGVLFLLCRSGLICGYDITAGSLLATVDLPSYLGSLREEEPSPSSPSPSSSASSSHSYPASFSQLRVSADLSTAVALSPTHTAVAVDLNHYFRTRPDHLLGVEAPGCLMTPEGTSRARDAGSLNTDRSWGARLARLYSTAQGPAPSQGPAPWFSGLPEVASRMALSQARLSFSRVPPGGATALFSVPASSFASLLSVSQFSALVTFVSPDDGQSSVALWDLESQAVSYHRCESASTAVKWKGPQHTALLIKRSPGSGGGLSQVMFDVDQQRLLSRLMVFGKAATVDALCHLNTWGRCSIPMHALQAGLKNRQLDTVDLFLKSKEEMLSPSELPPDPRGALLSRVQEVCPALDLLCCSIRDGHAELQSRAFSEQLLRTTLTFLQAQLRTACCSTHQLDAELQSCVSILNRYVFQLWTLMRSFPWASSQSEPAAPNHLTADIQSEPAAPNHLTADSQSETEQHQRWEHLSTEEAVRRAVLCGRLPCLQAFLRSQNRPEQTLPELRRVGLQHAFRCLAQRQLPHATTLFRNMGFHVNEVLHSVCLYTDQKELRDFVVEELTRKQCFSHEETQRVQFFREVEKLGATARLTHPPQNSLRVLELAHSDPQQDLTLLGLDPDPDCVPGGAGLWSRLRLDWIRHWTPNALSSVRLSRLQDEAVVSCDAQTLWSHLTALNNQQRLSRWIQSSEDRDAPCWPAITPQLVRAHTACCDHTREQLLNLLARKGIFAEGEELDLLMCRLVQVGGVMCDTTPSPRYHLPIGPELHTHFITHCLNNNLQYLLYTYLQHHRLTQRALRVGVPGRGNLEQDPPWFHMMLRVQEAAQELSDPERLFQASLTSAQVLVPGGQASLSSLLLEGHGVVALASLMFPPGGVDGVVAPGSGPPAHSLDHQLLRMALGPYPKLRSALFPPGGPRAGLGPPDVSIYQLLQSLHPLHQSRLFGWQTANPLLSTGSSEPPHFSSPLLVSRWALVERMDFLYFLRHSRPSYAYASFLLHELAGSADMTPPVQQALRQASRLALLSCSQPSVAAACLGFLQLLGAPSLGLRVDLRALRLLQAHRGHRGQRPRLDLLGEAKPGAAQELIGYLEEAVTDSLEQRGITRSSMEAGQEWAVPVQFCQLHSLALSSVYPAHCAADGQWLHFLLFVQLHSFPPNQVRTLASQFGPALQGHLSLAFEELRLQGPGWPAPGPQRGLLQVALQSQQDRSPWRRLLGEALERRCPLLAVLAACAQGAEPLQCLCVWVLTSVDDVTAAEATAHLQDAAQHHDWTLHDLSIIWKNTLSGGRVKPLLLGFTLFQKESPLVLLLEMFELCAEFRNYDAARDKLLLFQHSLLSLRSSGAVGGVPQEWVESQASVLLMVLFQRSSDHFHLQRLVQLLHHSEHSLQAHGVDLGVLARLSTVLQGSPVGLPLALLSRCSPQVLQEEYQRLLEELVAAGLLSRAQRVAQLAGIPADALLINQLQQDVQSQRSKRRWGREEVRVLFWRRCHQQLQGHAPDPQIAAHFFQEQAGARPLCAQERCLLLGMAGHWLSLVEPTPLERLEALEKESWISRLQEERQEEQQQQEQEEQKEEKEEEQEEQKEEKEEEDAVLNPGGDTTSYDSLMEEFSFSRIAALNHDSYLSLAGLPGPDPPPPPPPQEGADPPMGPARRRLLGRLIGQLLDEGRVHEASRACRYFSVHLPDVWLALRCRELATGGASNPQLQEGTSDPGTSGPSSPSSGSPSSFVMLPPPDDPVLTQLQALLNQCHHGNNYCRQILSLYQLSKDLRCSFEELSQEEPQTLLDKLLRCGHPERYRRAEAFVRAQGLAPEATAHFLANAALHGLQAEPPEPPLDRQVLRLCGDSSLLGRHLLDKIPTLRVSQVACSVELLVLAHDCFSLSCDMEGIVRVLHAARHLSHAHLAPGQHFNLLVRLLTGIGRYDDMTYVFDLLHQNHRFEILLRKKLDIHTSSSLKAALLDYIKRCLPGDSEKHNMVALHFSMRREIGENHEMAARTQLKIIHSQPWAVTPELSSSLTKVLGLLKDAAESYHKDECVRQASRCVRLARLVVLQLHLLSQGSDQRLINLQPAETGPAMLALPRCYQVCVLAEAYEQGVDWAGLVYQKVVVGGDFVYLEQLKTFCPLGGALMEEVSTRMCVKEAVGGSSSQNLKRLLAQCEDVVTRYRLAYKHKLTDLAQSLLTDARTSSYLSDHLAV</sequence>
<dbReference type="OMA" id="ACCLNGP"/>
<name>A0A8C5F7X5_GADMO</name>
<dbReference type="GO" id="GO:0005737">
    <property type="term" value="C:cytoplasm"/>
    <property type="evidence" value="ECO:0007669"/>
    <property type="project" value="TreeGrafter"/>
</dbReference>
<dbReference type="Pfam" id="PF14649">
    <property type="entry name" value="Spatacsin_C"/>
    <property type="match status" value="1"/>
</dbReference>
<dbReference type="PANTHER" id="PTHR13650">
    <property type="entry name" value="SPATACSIN"/>
    <property type="match status" value="1"/>
</dbReference>
<accession>A0A8C5F7X5</accession>
<keyword evidence="4" id="KW-1185">Reference proteome</keyword>
<reference evidence="3" key="2">
    <citation type="submission" date="2025-09" db="UniProtKB">
        <authorList>
            <consortium name="Ensembl"/>
        </authorList>
    </citation>
    <scope>IDENTIFICATION</scope>
</reference>
<feature type="compositionally biased region" description="Acidic residues" evidence="1">
    <location>
        <begin position="1654"/>
        <end position="1678"/>
    </location>
</feature>
<dbReference type="InterPro" id="IPR028103">
    <property type="entry name" value="Spatacsin"/>
</dbReference>
<dbReference type="PANTHER" id="PTHR13650:SF0">
    <property type="entry name" value="SPATACSIN"/>
    <property type="match status" value="1"/>
</dbReference>
<feature type="region of interest" description="Disordered" evidence="1">
    <location>
        <begin position="540"/>
        <end position="559"/>
    </location>
</feature>
<proteinExistence type="predicted"/>
<feature type="region of interest" description="Disordered" evidence="1">
    <location>
        <begin position="1785"/>
        <end position="1820"/>
    </location>
</feature>
<dbReference type="GO" id="GO:0030424">
    <property type="term" value="C:axon"/>
    <property type="evidence" value="ECO:0007669"/>
    <property type="project" value="TreeGrafter"/>
</dbReference>
<evidence type="ECO:0000256" key="1">
    <source>
        <dbReference type="SAM" id="MobiDB-lite"/>
    </source>
</evidence>
<evidence type="ECO:0000313" key="3">
    <source>
        <dbReference type="Ensembl" id="ENSGMOP00000014377.2"/>
    </source>
</evidence>
<feature type="region of interest" description="Disordered" evidence="1">
    <location>
        <begin position="1712"/>
        <end position="1738"/>
    </location>
</feature>
<evidence type="ECO:0000259" key="2">
    <source>
        <dbReference type="Pfam" id="PF14649"/>
    </source>
</evidence>
<gene>
    <name evidence="3" type="primary">spg11</name>
</gene>
<dbReference type="GO" id="GO:0007409">
    <property type="term" value="P:axonogenesis"/>
    <property type="evidence" value="ECO:0007669"/>
    <property type="project" value="TreeGrafter"/>
</dbReference>
<organism evidence="3 4">
    <name type="scientific">Gadus morhua</name>
    <name type="common">Atlantic cod</name>
    <dbReference type="NCBI Taxonomy" id="8049"/>
    <lineage>
        <taxon>Eukaryota</taxon>
        <taxon>Metazoa</taxon>
        <taxon>Chordata</taxon>
        <taxon>Craniata</taxon>
        <taxon>Vertebrata</taxon>
        <taxon>Euteleostomi</taxon>
        <taxon>Actinopterygii</taxon>
        <taxon>Neopterygii</taxon>
        <taxon>Teleostei</taxon>
        <taxon>Neoteleostei</taxon>
        <taxon>Acanthomorphata</taxon>
        <taxon>Zeiogadaria</taxon>
        <taxon>Gadariae</taxon>
        <taxon>Gadiformes</taxon>
        <taxon>Gadoidei</taxon>
        <taxon>Gadidae</taxon>
        <taxon>Gadus</taxon>
    </lineage>
</organism>
<protein>
    <submittedName>
        <fullName evidence="3">SPG11 vesicle trafficking associated, spatacsin</fullName>
    </submittedName>
</protein>